<feature type="compositionally biased region" description="Polar residues" evidence="1">
    <location>
        <begin position="65"/>
        <end position="75"/>
    </location>
</feature>
<reference evidence="2" key="1">
    <citation type="journal article" date="2020" name="Stud. Mycol.">
        <title>101 Dothideomycetes genomes: a test case for predicting lifestyles and emergence of pathogens.</title>
        <authorList>
            <person name="Haridas S."/>
            <person name="Albert R."/>
            <person name="Binder M."/>
            <person name="Bloem J."/>
            <person name="Labutti K."/>
            <person name="Salamov A."/>
            <person name="Andreopoulos B."/>
            <person name="Baker S."/>
            <person name="Barry K."/>
            <person name="Bills G."/>
            <person name="Bluhm B."/>
            <person name="Cannon C."/>
            <person name="Castanera R."/>
            <person name="Culley D."/>
            <person name="Daum C."/>
            <person name="Ezra D."/>
            <person name="Gonzalez J."/>
            <person name="Henrissat B."/>
            <person name="Kuo A."/>
            <person name="Liang C."/>
            <person name="Lipzen A."/>
            <person name="Lutzoni F."/>
            <person name="Magnuson J."/>
            <person name="Mondo S."/>
            <person name="Nolan M."/>
            <person name="Ohm R."/>
            <person name="Pangilinan J."/>
            <person name="Park H.-J."/>
            <person name="Ramirez L."/>
            <person name="Alfaro M."/>
            <person name="Sun H."/>
            <person name="Tritt A."/>
            <person name="Yoshinaga Y."/>
            <person name="Zwiers L.-H."/>
            <person name="Turgeon B."/>
            <person name="Goodwin S."/>
            <person name="Spatafora J."/>
            <person name="Crous P."/>
            <person name="Grigoriev I."/>
        </authorList>
    </citation>
    <scope>NUCLEOTIDE SEQUENCE</scope>
    <source>
        <strain evidence="2">CBS 122681</strain>
    </source>
</reference>
<keyword evidence="3" id="KW-1185">Reference proteome</keyword>
<feature type="region of interest" description="Disordered" evidence="1">
    <location>
        <begin position="1"/>
        <end position="89"/>
    </location>
</feature>
<evidence type="ECO:0000313" key="3">
    <source>
        <dbReference type="Proteomes" id="UP000799324"/>
    </source>
</evidence>
<sequence>MTSKLSKEKMASSSSPYHNAYTSSPQAYDTPETPPSSPPFPQVSPIAFKLLAESKARDSSREGSPDSQATETASDVTIDDPDRPIGPYDNDIITLKRGIAPGATYFQIAYEEMKKTGTTEVPSAKVEAIMTDRGLEHPIKPKPKLPKTPTMLLPGGKTGGTSLLEDIRGANANTHTASPQWQYWKVTPPVTASNRKSGIQVEEASGGGG</sequence>
<name>A0A6A6TJJ8_9PLEO</name>
<organism evidence="2 3">
    <name type="scientific">Lophiostoma macrostomum CBS 122681</name>
    <dbReference type="NCBI Taxonomy" id="1314788"/>
    <lineage>
        <taxon>Eukaryota</taxon>
        <taxon>Fungi</taxon>
        <taxon>Dikarya</taxon>
        <taxon>Ascomycota</taxon>
        <taxon>Pezizomycotina</taxon>
        <taxon>Dothideomycetes</taxon>
        <taxon>Pleosporomycetidae</taxon>
        <taxon>Pleosporales</taxon>
        <taxon>Lophiostomataceae</taxon>
        <taxon>Lophiostoma</taxon>
    </lineage>
</organism>
<feature type="compositionally biased region" description="Basic and acidic residues" evidence="1">
    <location>
        <begin position="52"/>
        <end position="64"/>
    </location>
</feature>
<accession>A0A6A6TJJ8</accession>
<evidence type="ECO:0000256" key="1">
    <source>
        <dbReference type="SAM" id="MobiDB-lite"/>
    </source>
</evidence>
<protein>
    <submittedName>
        <fullName evidence="2">Uncharacterized protein</fullName>
    </submittedName>
</protein>
<feature type="region of interest" description="Disordered" evidence="1">
    <location>
        <begin position="132"/>
        <end position="164"/>
    </location>
</feature>
<dbReference type="Proteomes" id="UP000799324">
    <property type="component" value="Unassembled WGS sequence"/>
</dbReference>
<feature type="compositionally biased region" description="Basic and acidic residues" evidence="1">
    <location>
        <begin position="1"/>
        <end position="10"/>
    </location>
</feature>
<feature type="compositionally biased region" description="Pro residues" evidence="1">
    <location>
        <begin position="32"/>
        <end position="42"/>
    </location>
</feature>
<dbReference type="AlphaFoldDB" id="A0A6A6TJJ8"/>
<feature type="compositionally biased region" description="Polar residues" evidence="1">
    <location>
        <begin position="11"/>
        <end position="27"/>
    </location>
</feature>
<gene>
    <name evidence="2" type="ORF">K491DRAFT_675566</name>
</gene>
<dbReference type="EMBL" id="MU004306">
    <property type="protein sequence ID" value="KAF2659596.1"/>
    <property type="molecule type" value="Genomic_DNA"/>
</dbReference>
<evidence type="ECO:0000313" key="2">
    <source>
        <dbReference type="EMBL" id="KAF2659596.1"/>
    </source>
</evidence>
<proteinExistence type="predicted"/>